<evidence type="ECO:0000313" key="8">
    <source>
        <dbReference type="Proteomes" id="UP000064967"/>
    </source>
</evidence>
<feature type="region of interest" description="Disordered" evidence="5">
    <location>
        <begin position="182"/>
        <end position="215"/>
    </location>
</feature>
<evidence type="ECO:0000256" key="2">
    <source>
        <dbReference type="ARBA" id="ARBA00023125"/>
    </source>
</evidence>
<organism evidence="7 8">
    <name type="scientific">Labilithrix luteola</name>
    <dbReference type="NCBI Taxonomy" id="1391654"/>
    <lineage>
        <taxon>Bacteria</taxon>
        <taxon>Pseudomonadati</taxon>
        <taxon>Myxococcota</taxon>
        <taxon>Polyangia</taxon>
        <taxon>Polyangiales</taxon>
        <taxon>Labilitrichaceae</taxon>
        <taxon>Labilithrix</taxon>
    </lineage>
</organism>
<dbReference type="Pfam" id="PF02796">
    <property type="entry name" value="HTH_7"/>
    <property type="match status" value="1"/>
</dbReference>
<dbReference type="InterPro" id="IPR006120">
    <property type="entry name" value="Resolvase_HTH_dom"/>
</dbReference>
<dbReference type="GO" id="GO:0000150">
    <property type="term" value="F:DNA strand exchange activity"/>
    <property type="evidence" value="ECO:0007669"/>
    <property type="project" value="InterPro"/>
</dbReference>
<dbReference type="PANTHER" id="PTHR30055:SF234">
    <property type="entry name" value="HTH-TYPE TRANSCRIPTIONAL REGULATOR BETI"/>
    <property type="match status" value="1"/>
</dbReference>
<dbReference type="RefSeq" id="WP_146651250.1">
    <property type="nucleotide sequence ID" value="NZ_CP012333.1"/>
</dbReference>
<dbReference type="GO" id="GO:0003700">
    <property type="term" value="F:DNA-binding transcription factor activity"/>
    <property type="evidence" value="ECO:0007669"/>
    <property type="project" value="TreeGrafter"/>
</dbReference>
<evidence type="ECO:0000313" key="7">
    <source>
        <dbReference type="EMBL" id="AKU99867.1"/>
    </source>
</evidence>
<evidence type="ECO:0000256" key="3">
    <source>
        <dbReference type="ARBA" id="ARBA00023163"/>
    </source>
</evidence>
<keyword evidence="1" id="KW-0805">Transcription regulation</keyword>
<evidence type="ECO:0000259" key="6">
    <source>
        <dbReference type="PROSITE" id="PS50977"/>
    </source>
</evidence>
<dbReference type="CDD" id="cd00569">
    <property type="entry name" value="HTH_Hin_like"/>
    <property type="match status" value="1"/>
</dbReference>
<dbReference type="PRINTS" id="PR00455">
    <property type="entry name" value="HTHTETR"/>
</dbReference>
<dbReference type="SUPFAM" id="SSF46689">
    <property type="entry name" value="Homeodomain-like"/>
    <property type="match status" value="2"/>
</dbReference>
<name>A0A0K1Q2A9_9BACT</name>
<feature type="domain" description="HTH tetR-type" evidence="6">
    <location>
        <begin position="10"/>
        <end position="70"/>
    </location>
</feature>
<sequence>MTESSSTQASATRARILRAALKEFSTRGYHATSVRTIAENVGISKAAVLYHFPGKPDLLGALAEPMLDALEATIGAADLADPEDVKWTLLEGILDVWLAHRYLLRTNLQDLAMVAASPIFKRFRQAMLRANNLVAGADADLADRVRAAQAIGMLADPVVLFVDADPEILRTTILDGVHKLVGGHPRRRSGRNVPPRATSAPARARRPSAGRPPSLTTAMIDEARRLHAAGRTAEDIALELGVSRATVYRHLGAR</sequence>
<protein>
    <submittedName>
        <fullName evidence="7">Transcriptional regulator, TetR family</fullName>
    </submittedName>
</protein>
<reference evidence="7 8" key="1">
    <citation type="submission" date="2015-08" db="EMBL/GenBank/DDBJ databases">
        <authorList>
            <person name="Babu N.S."/>
            <person name="Beckwith C.J."/>
            <person name="Beseler K.G."/>
            <person name="Brison A."/>
            <person name="Carone J.V."/>
            <person name="Caskin T.P."/>
            <person name="Diamond M."/>
            <person name="Durham M.E."/>
            <person name="Foxe J.M."/>
            <person name="Go M."/>
            <person name="Henderson B.A."/>
            <person name="Jones I.B."/>
            <person name="McGettigan J.A."/>
            <person name="Micheletti S.J."/>
            <person name="Nasrallah M.E."/>
            <person name="Ortiz D."/>
            <person name="Piller C.R."/>
            <person name="Privatt S.R."/>
            <person name="Schneider S.L."/>
            <person name="Sharp S."/>
            <person name="Smith T.C."/>
            <person name="Stanton J.D."/>
            <person name="Ullery H.E."/>
            <person name="Wilson R.J."/>
            <person name="Serrano M.G."/>
            <person name="Buck G."/>
            <person name="Lee V."/>
            <person name="Wang Y."/>
            <person name="Carvalho R."/>
            <person name="Voegtly L."/>
            <person name="Shi R."/>
            <person name="Duckworth R."/>
            <person name="Johnson A."/>
            <person name="Loviza R."/>
            <person name="Walstead R."/>
            <person name="Shah Z."/>
            <person name="Kiflezghi M."/>
            <person name="Wade K."/>
            <person name="Ball S.L."/>
            <person name="Bradley K.W."/>
            <person name="Asai D.J."/>
            <person name="Bowman C.A."/>
            <person name="Russell D.A."/>
            <person name="Pope W.H."/>
            <person name="Jacobs-Sera D."/>
            <person name="Hendrix R.W."/>
            <person name="Hatfull G.F."/>
        </authorList>
    </citation>
    <scope>NUCLEOTIDE SEQUENCE [LARGE SCALE GENOMIC DNA]</scope>
    <source>
        <strain evidence="7 8">DSM 27648</strain>
    </source>
</reference>
<dbReference type="GO" id="GO:0000976">
    <property type="term" value="F:transcription cis-regulatory region binding"/>
    <property type="evidence" value="ECO:0007669"/>
    <property type="project" value="TreeGrafter"/>
</dbReference>
<keyword evidence="8" id="KW-1185">Reference proteome</keyword>
<evidence type="ECO:0000256" key="1">
    <source>
        <dbReference type="ARBA" id="ARBA00023015"/>
    </source>
</evidence>
<feature type="DNA-binding region" description="H-T-H motif" evidence="4">
    <location>
        <begin position="33"/>
        <end position="52"/>
    </location>
</feature>
<dbReference type="AlphaFoldDB" id="A0A0K1Q2A9"/>
<dbReference type="Gene3D" id="1.10.357.10">
    <property type="entry name" value="Tetracycline Repressor, domain 2"/>
    <property type="match status" value="1"/>
</dbReference>
<dbReference type="EMBL" id="CP012333">
    <property type="protein sequence ID" value="AKU99867.1"/>
    <property type="molecule type" value="Genomic_DNA"/>
</dbReference>
<dbReference type="Gene3D" id="1.10.10.60">
    <property type="entry name" value="Homeodomain-like"/>
    <property type="match status" value="1"/>
</dbReference>
<dbReference type="Proteomes" id="UP000064967">
    <property type="component" value="Chromosome"/>
</dbReference>
<dbReference type="OrthoDB" id="270177at2"/>
<dbReference type="InterPro" id="IPR001647">
    <property type="entry name" value="HTH_TetR"/>
</dbReference>
<evidence type="ECO:0000256" key="5">
    <source>
        <dbReference type="SAM" id="MobiDB-lite"/>
    </source>
</evidence>
<keyword evidence="2 4" id="KW-0238">DNA-binding</keyword>
<dbReference type="Pfam" id="PF00440">
    <property type="entry name" value="TetR_N"/>
    <property type="match status" value="1"/>
</dbReference>
<dbReference type="InterPro" id="IPR009057">
    <property type="entry name" value="Homeodomain-like_sf"/>
</dbReference>
<dbReference type="PROSITE" id="PS50977">
    <property type="entry name" value="HTH_TETR_2"/>
    <property type="match status" value="1"/>
</dbReference>
<accession>A0A0K1Q2A9</accession>
<dbReference type="InterPro" id="IPR050109">
    <property type="entry name" value="HTH-type_TetR-like_transc_reg"/>
</dbReference>
<evidence type="ECO:0000256" key="4">
    <source>
        <dbReference type="PROSITE-ProRule" id="PRU00335"/>
    </source>
</evidence>
<keyword evidence="3" id="KW-0804">Transcription</keyword>
<proteinExistence type="predicted"/>
<dbReference type="PANTHER" id="PTHR30055">
    <property type="entry name" value="HTH-TYPE TRANSCRIPTIONAL REGULATOR RUTR"/>
    <property type="match status" value="1"/>
</dbReference>
<dbReference type="KEGG" id="llu:AKJ09_06531"/>
<gene>
    <name evidence="7" type="ORF">AKJ09_06531</name>
</gene>